<dbReference type="PANTHER" id="PTHR11012:SF30">
    <property type="entry name" value="PROTEIN KINASE-LIKE DOMAIN-CONTAINING"/>
    <property type="match status" value="1"/>
</dbReference>
<dbReference type="InterPro" id="IPR004119">
    <property type="entry name" value="EcKL"/>
</dbReference>
<dbReference type="InterPro" id="IPR015897">
    <property type="entry name" value="CHK_kinase-like"/>
</dbReference>
<dbReference type="InterPro" id="IPR011009">
    <property type="entry name" value="Kinase-like_dom_sf"/>
</dbReference>
<dbReference type="Gene3D" id="3.90.1200.10">
    <property type="match status" value="1"/>
</dbReference>
<gene>
    <name evidence="2" type="ORF">Zmor_021162</name>
</gene>
<evidence type="ECO:0000313" key="3">
    <source>
        <dbReference type="Proteomes" id="UP001168821"/>
    </source>
</evidence>
<feature type="domain" description="CHK kinase-like" evidence="1">
    <location>
        <begin position="128"/>
        <end position="323"/>
    </location>
</feature>
<dbReference type="PANTHER" id="PTHR11012">
    <property type="entry name" value="PROTEIN KINASE-LIKE DOMAIN-CONTAINING"/>
    <property type="match status" value="1"/>
</dbReference>
<dbReference type="SMART" id="SM00587">
    <property type="entry name" value="CHK"/>
    <property type="match status" value="1"/>
</dbReference>
<name>A0AA38MAV6_9CUCU</name>
<sequence>MDFLSNVDIEVYLKDILFNEKLKHFLVQQHKTGQEGKGFVADVIFITVRGQTLQDQSKEYNLVLKCSKQIPSLRDTLSIKATFENEIYLYCCVFNEFVNFQHDKKLDRIFDCVPKCFGTFVGENLEILALQNLRSLGYCVNDLKNGLDVNHLNLIVNEYGKWHGISAAMQDQKPEAFWRLSNGIQDLWEKLSEKIDIDKFFGVPIEQICNLVRHEIGDDAKRKINKFRQKILFIMKELIFDRNYFCVLTHGDAWNDNFMFKYQDSDKQKPVKVTILDWQMSRVGNPVTDLSYLVYSCASTDGLEAFDDILNVYYNSFAETVGKLGSNPHTIYSFEQFLSDWKVFAKYGLMLSFAAFRNAISGKNEAENFEKNGQNVYDVGGTFHNEVKYHDFFKKRILCVINDVVKRGFI</sequence>
<dbReference type="SUPFAM" id="SSF56112">
    <property type="entry name" value="Protein kinase-like (PK-like)"/>
    <property type="match status" value="1"/>
</dbReference>
<protein>
    <recommendedName>
        <fullName evidence="1">CHK kinase-like domain-containing protein</fullName>
    </recommendedName>
</protein>
<evidence type="ECO:0000313" key="2">
    <source>
        <dbReference type="EMBL" id="KAJ3649416.1"/>
    </source>
</evidence>
<keyword evidence="3" id="KW-1185">Reference proteome</keyword>
<organism evidence="2 3">
    <name type="scientific">Zophobas morio</name>
    <dbReference type="NCBI Taxonomy" id="2755281"/>
    <lineage>
        <taxon>Eukaryota</taxon>
        <taxon>Metazoa</taxon>
        <taxon>Ecdysozoa</taxon>
        <taxon>Arthropoda</taxon>
        <taxon>Hexapoda</taxon>
        <taxon>Insecta</taxon>
        <taxon>Pterygota</taxon>
        <taxon>Neoptera</taxon>
        <taxon>Endopterygota</taxon>
        <taxon>Coleoptera</taxon>
        <taxon>Polyphaga</taxon>
        <taxon>Cucujiformia</taxon>
        <taxon>Tenebrionidae</taxon>
        <taxon>Zophobas</taxon>
    </lineage>
</organism>
<dbReference type="EMBL" id="JALNTZ010000006">
    <property type="protein sequence ID" value="KAJ3649416.1"/>
    <property type="molecule type" value="Genomic_DNA"/>
</dbReference>
<dbReference type="AlphaFoldDB" id="A0AA38MAV6"/>
<evidence type="ECO:0000259" key="1">
    <source>
        <dbReference type="SMART" id="SM00587"/>
    </source>
</evidence>
<reference evidence="2" key="1">
    <citation type="journal article" date="2023" name="G3 (Bethesda)">
        <title>Whole genome assemblies of Zophobas morio and Tenebrio molitor.</title>
        <authorList>
            <person name="Kaur S."/>
            <person name="Stinson S.A."/>
            <person name="diCenzo G.C."/>
        </authorList>
    </citation>
    <scope>NUCLEOTIDE SEQUENCE</scope>
    <source>
        <strain evidence="2">QUZm001</strain>
    </source>
</reference>
<comment type="caution">
    <text evidence="2">The sequence shown here is derived from an EMBL/GenBank/DDBJ whole genome shotgun (WGS) entry which is preliminary data.</text>
</comment>
<proteinExistence type="predicted"/>
<dbReference type="Pfam" id="PF02958">
    <property type="entry name" value="EcKL"/>
    <property type="match status" value="1"/>
</dbReference>
<accession>A0AA38MAV6</accession>
<dbReference type="Proteomes" id="UP001168821">
    <property type="component" value="Unassembled WGS sequence"/>
</dbReference>